<dbReference type="Gene3D" id="3.10.20.90">
    <property type="entry name" value="Phosphatidylinositol 3-kinase Catalytic Subunit, Chain A, domain 1"/>
    <property type="match status" value="1"/>
</dbReference>
<dbReference type="GO" id="GO:0005829">
    <property type="term" value="C:cytosol"/>
    <property type="evidence" value="ECO:0007669"/>
    <property type="project" value="TreeGrafter"/>
</dbReference>
<feature type="domain" description="UBA" evidence="8">
    <location>
        <begin position="167"/>
        <end position="210"/>
    </location>
</feature>
<keyword evidence="3 6" id="KW-0227">DNA damage</keyword>
<dbReference type="PROSITE" id="PS50053">
    <property type="entry name" value="UBIQUITIN_2"/>
    <property type="match status" value="1"/>
</dbReference>
<evidence type="ECO:0000256" key="4">
    <source>
        <dbReference type="ARBA" id="ARBA00023204"/>
    </source>
</evidence>
<comment type="similarity">
    <text evidence="1 6">Belongs to the RAD23 family.</text>
</comment>
<accession>A0A8T3B5F1</accession>
<dbReference type="FunFam" id="1.10.8.10:FF:000002">
    <property type="entry name" value="UV excision repair protein RAD23 homolog"/>
    <property type="match status" value="1"/>
</dbReference>
<dbReference type="GO" id="GO:0031593">
    <property type="term" value="F:polyubiquitin modification-dependent protein binding"/>
    <property type="evidence" value="ECO:0007669"/>
    <property type="project" value="UniProtKB-UniRule"/>
</dbReference>
<dbReference type="PANTHER" id="PTHR10621:SF0">
    <property type="entry name" value="UV EXCISION REPAIR PROTEIN RAD23"/>
    <property type="match status" value="1"/>
</dbReference>
<dbReference type="GO" id="GO:0006289">
    <property type="term" value="P:nucleotide-excision repair"/>
    <property type="evidence" value="ECO:0007669"/>
    <property type="project" value="UniProtKB-UniRule"/>
</dbReference>
<comment type="function">
    <text evidence="6">Multiubiquitin chain receptor involved in modulation of proteasomal degradation. Involved in nucleotide excision repair.</text>
</comment>
<dbReference type="InterPro" id="IPR015940">
    <property type="entry name" value="UBA"/>
</dbReference>
<name>A0A8T3B5F1_DENNO</name>
<dbReference type="GO" id="GO:0005654">
    <property type="term" value="C:nucleoplasm"/>
    <property type="evidence" value="ECO:0007669"/>
    <property type="project" value="TreeGrafter"/>
</dbReference>
<feature type="domain" description="UBA" evidence="8">
    <location>
        <begin position="351"/>
        <end position="392"/>
    </location>
</feature>
<dbReference type="SUPFAM" id="SSF46934">
    <property type="entry name" value="UBA-like"/>
    <property type="match status" value="2"/>
</dbReference>
<dbReference type="NCBIfam" id="TIGR00601">
    <property type="entry name" value="rad23"/>
    <property type="match status" value="1"/>
</dbReference>
<evidence type="ECO:0000256" key="1">
    <source>
        <dbReference type="ARBA" id="ARBA00009878"/>
    </source>
</evidence>
<keyword evidence="5 6" id="KW-0539">Nucleus</keyword>
<dbReference type="Gene3D" id="1.10.10.540">
    <property type="entry name" value="XPC-binding domain"/>
    <property type="match status" value="1"/>
</dbReference>
<evidence type="ECO:0000256" key="7">
    <source>
        <dbReference type="SAM" id="MobiDB-lite"/>
    </source>
</evidence>
<keyword evidence="6" id="KW-0963">Cytoplasm</keyword>
<dbReference type="InterPro" id="IPR009060">
    <property type="entry name" value="UBA-like_sf"/>
</dbReference>
<gene>
    <name evidence="10" type="ORF">KFK09_015657</name>
</gene>
<dbReference type="GO" id="GO:0003684">
    <property type="term" value="F:damaged DNA binding"/>
    <property type="evidence" value="ECO:0007669"/>
    <property type="project" value="UniProtKB-UniRule"/>
</dbReference>
<dbReference type="GO" id="GO:0070628">
    <property type="term" value="F:proteasome binding"/>
    <property type="evidence" value="ECO:0007669"/>
    <property type="project" value="TreeGrafter"/>
</dbReference>
<dbReference type="AlphaFoldDB" id="A0A8T3B5F1"/>
<feature type="region of interest" description="Disordered" evidence="7">
    <location>
        <begin position="227"/>
        <end position="246"/>
    </location>
</feature>
<dbReference type="PRINTS" id="PR01839">
    <property type="entry name" value="RAD23PROTEIN"/>
</dbReference>
<comment type="caution">
    <text evidence="10">The sequence shown here is derived from an EMBL/GenBank/DDBJ whole genome shotgun (WGS) entry which is preliminary data.</text>
</comment>
<dbReference type="SUPFAM" id="SSF101238">
    <property type="entry name" value="XPC-binding domain"/>
    <property type="match status" value="1"/>
</dbReference>
<dbReference type="GO" id="GO:0043161">
    <property type="term" value="P:proteasome-mediated ubiquitin-dependent protein catabolic process"/>
    <property type="evidence" value="ECO:0007669"/>
    <property type="project" value="UniProtKB-UniRule"/>
</dbReference>
<dbReference type="SMART" id="SM00165">
    <property type="entry name" value="UBA"/>
    <property type="match status" value="2"/>
</dbReference>
<dbReference type="CDD" id="cd01805">
    <property type="entry name" value="Ubl_Rad23"/>
    <property type="match status" value="1"/>
</dbReference>
<dbReference type="PANTHER" id="PTHR10621">
    <property type="entry name" value="UV EXCISION REPAIR PROTEIN RAD23"/>
    <property type="match status" value="1"/>
</dbReference>
<evidence type="ECO:0000256" key="6">
    <source>
        <dbReference type="RuleBase" id="RU367049"/>
    </source>
</evidence>
<evidence type="ECO:0000256" key="2">
    <source>
        <dbReference type="ARBA" id="ARBA00022737"/>
    </source>
</evidence>
<dbReference type="Pfam" id="PF09280">
    <property type="entry name" value="XPC-binding"/>
    <property type="match status" value="1"/>
</dbReference>
<dbReference type="InterPro" id="IPR004806">
    <property type="entry name" value="Rad23"/>
</dbReference>
<protein>
    <recommendedName>
        <fullName evidence="6">Ubiquitin receptor RAD23</fullName>
    </recommendedName>
    <alternativeName>
        <fullName evidence="6">DNA repair protein RAD23</fullName>
    </alternativeName>
</protein>
<dbReference type="FunFam" id="3.10.20.90:FF:000069">
    <property type="entry name" value="UV excision repair protein RAD23"/>
    <property type="match status" value="1"/>
</dbReference>
<comment type="subcellular location">
    <subcellularLocation>
        <location evidence="6">Nucleus</location>
    </subcellularLocation>
    <subcellularLocation>
        <location evidence="6">Cytoplasm</location>
    </subcellularLocation>
</comment>
<dbReference type="OrthoDB" id="419317at2759"/>
<dbReference type="Gene3D" id="1.10.8.10">
    <property type="entry name" value="DNA helicase RuvA subunit, C-terminal domain"/>
    <property type="match status" value="2"/>
</dbReference>
<dbReference type="Pfam" id="PF00240">
    <property type="entry name" value="ubiquitin"/>
    <property type="match status" value="1"/>
</dbReference>
<evidence type="ECO:0000313" key="10">
    <source>
        <dbReference type="EMBL" id="KAI0504704.1"/>
    </source>
</evidence>
<dbReference type="EMBL" id="JAGYWB010000011">
    <property type="protein sequence ID" value="KAI0504704.1"/>
    <property type="molecule type" value="Genomic_DNA"/>
</dbReference>
<proteinExistence type="inferred from homology"/>
<dbReference type="InterPro" id="IPR006636">
    <property type="entry name" value="STI1_HS-bd"/>
</dbReference>
<feature type="domain" description="Ubiquitin-like" evidence="9">
    <location>
        <begin position="1"/>
        <end position="79"/>
    </location>
</feature>
<reference evidence="10" key="1">
    <citation type="journal article" date="2022" name="Front. Genet.">
        <title>Chromosome-Scale Assembly of the Dendrobium nobile Genome Provides Insights Into the Molecular Mechanism of the Biosynthesis of the Medicinal Active Ingredient of Dendrobium.</title>
        <authorList>
            <person name="Xu Q."/>
            <person name="Niu S.-C."/>
            <person name="Li K.-L."/>
            <person name="Zheng P.-J."/>
            <person name="Zhang X.-J."/>
            <person name="Jia Y."/>
            <person name="Liu Y."/>
            <person name="Niu Y.-X."/>
            <person name="Yu L.-H."/>
            <person name="Chen D.-F."/>
            <person name="Zhang G.-Q."/>
        </authorList>
    </citation>
    <scope>NUCLEOTIDE SEQUENCE</scope>
    <source>
        <tissue evidence="10">Leaf</tissue>
    </source>
</reference>
<dbReference type="InterPro" id="IPR029071">
    <property type="entry name" value="Ubiquitin-like_domsf"/>
</dbReference>
<feature type="compositionally biased region" description="Low complexity" evidence="7">
    <location>
        <begin position="78"/>
        <end position="93"/>
    </location>
</feature>
<dbReference type="GO" id="GO:0043130">
    <property type="term" value="F:ubiquitin binding"/>
    <property type="evidence" value="ECO:0007669"/>
    <property type="project" value="UniProtKB-UniRule"/>
</dbReference>
<keyword evidence="2" id="KW-0677">Repeat</keyword>
<keyword evidence="4 6" id="KW-0234">DNA repair</keyword>
<dbReference type="InterPro" id="IPR015360">
    <property type="entry name" value="XPC-bd"/>
</dbReference>
<evidence type="ECO:0000313" key="11">
    <source>
        <dbReference type="Proteomes" id="UP000829196"/>
    </source>
</evidence>
<dbReference type="SMART" id="SM00727">
    <property type="entry name" value="STI1"/>
    <property type="match status" value="1"/>
</dbReference>
<feature type="region of interest" description="Disordered" evidence="7">
    <location>
        <begin position="78"/>
        <end position="146"/>
    </location>
</feature>
<feature type="compositionally biased region" description="Pro residues" evidence="7">
    <location>
        <begin position="94"/>
        <end position="129"/>
    </location>
</feature>
<dbReference type="SUPFAM" id="SSF54236">
    <property type="entry name" value="Ubiquitin-like"/>
    <property type="match status" value="1"/>
</dbReference>
<dbReference type="SMART" id="SM00213">
    <property type="entry name" value="UBQ"/>
    <property type="match status" value="1"/>
</dbReference>
<evidence type="ECO:0000259" key="8">
    <source>
        <dbReference type="PROSITE" id="PS50030"/>
    </source>
</evidence>
<dbReference type="Pfam" id="PF00627">
    <property type="entry name" value="UBA"/>
    <property type="match status" value="2"/>
</dbReference>
<dbReference type="InterPro" id="IPR036353">
    <property type="entry name" value="XPC-bd_sf"/>
</dbReference>
<dbReference type="FunFam" id="1.10.10.540:FF:000001">
    <property type="entry name" value="UV excision repair protein RAD23 B"/>
    <property type="match status" value="1"/>
</dbReference>
<dbReference type="Proteomes" id="UP000829196">
    <property type="component" value="Unassembled WGS sequence"/>
</dbReference>
<evidence type="ECO:0000256" key="5">
    <source>
        <dbReference type="ARBA" id="ARBA00023242"/>
    </source>
</evidence>
<feature type="compositionally biased region" description="Polar residues" evidence="7">
    <location>
        <begin position="227"/>
        <end position="236"/>
    </location>
</feature>
<dbReference type="PROSITE" id="PS50030">
    <property type="entry name" value="UBA"/>
    <property type="match status" value="2"/>
</dbReference>
<dbReference type="SMR" id="A0A8T3B5F1"/>
<evidence type="ECO:0000256" key="3">
    <source>
        <dbReference type="ARBA" id="ARBA00022763"/>
    </source>
</evidence>
<keyword evidence="11" id="KW-1185">Reference proteome</keyword>
<evidence type="ECO:0000259" key="9">
    <source>
        <dbReference type="PROSITE" id="PS50053"/>
    </source>
</evidence>
<sequence length="397" mass="42861">MKLTVKTLRGSHFEIQVHPNDTIMAVKKNIEEVQGKDSYPWGQQLLIHNGKVLKDESSLEENKVSEDGFLVVMLSKSKTGSTTGGSSTIQPSTTAPPPQQPQVSAPPPQQPQVSAPPPQQPQVSAPPPQQLLAATPSPHTPAAESRSLVMPTADAYDQAASNLVAGSNIESTVQLLLEMGGGKWDRDTVLRALRAAYNNPERAVDYLYSGIPPSAEVAVPVAHFPSSQASGQSTNLGEAAATGTLPSSGLPNSAPLDMFPQGNPGLGEGAGSLDFLRNNQQFQALRAMVQANPQILQPMLQELSKQNPQLLRRIQEHHSEFLQLINEHDDDLEGDIFGQEEEEMPHAISVTAEEQVAIARLEAMGFDRARVIEAFLACDRNEELAANYLLEHTGEED</sequence>
<organism evidence="10 11">
    <name type="scientific">Dendrobium nobile</name>
    <name type="common">Orchid</name>
    <dbReference type="NCBI Taxonomy" id="94219"/>
    <lineage>
        <taxon>Eukaryota</taxon>
        <taxon>Viridiplantae</taxon>
        <taxon>Streptophyta</taxon>
        <taxon>Embryophyta</taxon>
        <taxon>Tracheophyta</taxon>
        <taxon>Spermatophyta</taxon>
        <taxon>Magnoliopsida</taxon>
        <taxon>Liliopsida</taxon>
        <taxon>Asparagales</taxon>
        <taxon>Orchidaceae</taxon>
        <taxon>Epidendroideae</taxon>
        <taxon>Malaxideae</taxon>
        <taxon>Dendrobiinae</taxon>
        <taxon>Dendrobium</taxon>
    </lineage>
</organism>
<dbReference type="InterPro" id="IPR000626">
    <property type="entry name" value="Ubiquitin-like_dom"/>
</dbReference>
<dbReference type="FunFam" id="1.10.8.10:FF:000003">
    <property type="entry name" value="UV excision repair protein RAD23 homolog"/>
    <property type="match status" value="1"/>
</dbReference>